<gene>
    <name evidence="2" type="ORF">C0029_15630</name>
</gene>
<organism evidence="2 3">
    <name type="scientific">Halioglobus japonicus</name>
    <dbReference type="NCBI Taxonomy" id="930805"/>
    <lineage>
        <taxon>Bacteria</taxon>
        <taxon>Pseudomonadati</taxon>
        <taxon>Pseudomonadota</taxon>
        <taxon>Gammaproteobacteria</taxon>
        <taxon>Cellvibrionales</taxon>
        <taxon>Halieaceae</taxon>
        <taxon>Halioglobus</taxon>
    </lineage>
</organism>
<evidence type="ECO:0000313" key="3">
    <source>
        <dbReference type="Proteomes" id="UP000235162"/>
    </source>
</evidence>
<name>A0AAP8MBY3_9GAMM</name>
<proteinExistence type="predicted"/>
<comment type="caution">
    <text evidence="2">The sequence shown here is derived from an EMBL/GenBank/DDBJ whole genome shotgun (WGS) entry which is preliminary data.</text>
</comment>
<evidence type="ECO:0000313" key="2">
    <source>
        <dbReference type="EMBL" id="PLW84970.1"/>
    </source>
</evidence>
<dbReference type="EMBL" id="PKUR01000004">
    <property type="protein sequence ID" value="PLW84970.1"/>
    <property type="molecule type" value="Genomic_DNA"/>
</dbReference>
<evidence type="ECO:0000256" key="1">
    <source>
        <dbReference type="SAM" id="Coils"/>
    </source>
</evidence>
<keyword evidence="1" id="KW-0175">Coiled coil</keyword>
<feature type="coiled-coil region" evidence="1">
    <location>
        <begin position="4"/>
        <end position="179"/>
    </location>
</feature>
<dbReference type="RefSeq" id="WP_084197834.1">
    <property type="nucleotide sequence ID" value="NZ_BMYL01000004.1"/>
</dbReference>
<protein>
    <submittedName>
        <fullName evidence="2">Uncharacterized protein</fullName>
    </submittedName>
</protein>
<dbReference type="KEGG" id="hja:BST95_01370"/>
<reference evidence="2 3" key="1">
    <citation type="submission" date="2018-01" db="EMBL/GenBank/DDBJ databases">
        <title>The draft genome sequence of Halioglobus japonicus S1-36.</title>
        <authorList>
            <person name="Du Z.-J."/>
            <person name="Shi M.-J."/>
        </authorList>
    </citation>
    <scope>NUCLEOTIDE SEQUENCE [LARGE SCALE GENOMIC DNA]</scope>
    <source>
        <strain evidence="2 3">S1-36</strain>
    </source>
</reference>
<accession>A0AAP8MBY3</accession>
<dbReference type="Proteomes" id="UP000235162">
    <property type="component" value="Unassembled WGS sequence"/>
</dbReference>
<sequence>MLTASKLEKIIELEQNLRAEYQDKLDALTAEAERYRAALADQQEQLQTTIDQQLESIKQLTASAVANEKVEQQNRELSNRSQNLQDEVTTLKQRIKNLQKDLAEERQQVKTLAQFDPARMKKNLDANKKKLAEKTKANELLEKSLKEARGANAEQNQKLKEVRNELAQLKASLGTEDEAA</sequence>
<keyword evidence="3" id="KW-1185">Reference proteome</keyword>
<dbReference type="AlphaFoldDB" id="A0AAP8MBY3"/>